<proteinExistence type="predicted"/>
<gene>
    <name evidence="1" type="ORF">M911_06815</name>
</gene>
<dbReference type="HOGENOM" id="CLU_868609_0_0_6"/>
<dbReference type="GO" id="GO:0016787">
    <property type="term" value="F:hydrolase activity"/>
    <property type="evidence" value="ECO:0007669"/>
    <property type="project" value="UniProtKB-KW"/>
</dbReference>
<reference evidence="2" key="2">
    <citation type="submission" date="2014-02" db="EMBL/GenBank/DDBJ databases">
        <title>Draft Genome Sequence of extremely halophilic bacteria Halorhodospira halochloris.</title>
        <authorList>
            <person name="Singh K.S."/>
        </authorList>
    </citation>
    <scope>NUCLEOTIDE SEQUENCE [LARGE SCALE GENOMIC DNA]</scope>
    <source>
        <strain evidence="2">A</strain>
    </source>
</reference>
<evidence type="ECO:0000313" key="2">
    <source>
        <dbReference type="Proteomes" id="UP000019442"/>
    </source>
</evidence>
<dbReference type="Proteomes" id="UP000019442">
    <property type="component" value="Chromosome"/>
</dbReference>
<dbReference type="PATRIC" id="fig|1354791.3.peg.1825"/>
<dbReference type="OrthoDB" id="6190309at2"/>
<accession>W8KPG6</accession>
<dbReference type="Gene3D" id="1.10.3210.10">
    <property type="entry name" value="Hypothetical protein af1432"/>
    <property type="match status" value="1"/>
</dbReference>
<dbReference type="RefSeq" id="WP_025281323.1">
    <property type="nucleotide sequence ID" value="NZ_CP007268.1"/>
</dbReference>
<protein>
    <submittedName>
        <fullName evidence="1">Metal-dependent phosphohydrolase</fullName>
    </submittedName>
</protein>
<reference evidence="1 2" key="1">
    <citation type="journal article" date="2014" name="J Genomics">
        <title>Draft Genome Sequence of the Extremely Halophilic Phototrophic Purple Sulfur Bacterium Halorhodospira halochloris.</title>
        <authorList>
            <person name="Singh K.S."/>
            <person name="Kirksey J."/>
            <person name="Hoff W.D."/>
            <person name="Deole R."/>
        </authorList>
    </citation>
    <scope>NUCLEOTIDE SEQUENCE [LARGE SCALE GENOMIC DNA]</scope>
    <source>
        <strain evidence="1 2">A</strain>
    </source>
</reference>
<dbReference type="AlphaFoldDB" id="W8KPG6"/>
<sequence length="324" mass="35952">MALKVEDVQRVLKHPEMEVDTVLMGRFGLELINTATAQNGELYGAAHLYDYTGSVRVYTLAEHWGGSLPQELTDANLAIQFEFSRNGDLVPVALPVKQEVMPPRSSIELLPAHRVPRPEDLPRLVSLAESLESEAYRQFMISVFSDPPFAADFLTLSAAYRCHHAEPGGLLRHSLEVAEGIQALNLKMHPLKRDAGILLGLFHDVGKVLLAQDKARTLPCRFTHHPDLIGIVLDDSLSMLKWLDPDAYWAFWQAMHAYQTKNYFDAPLAKVVSGLDGVSAQQDVETRGRRQASARSYWVDGCGYRAGSSGQTWSPPTDHPAIPS</sequence>
<name>W8KPG6_9GAMM</name>
<organism evidence="1 2">
    <name type="scientific">Ectothiorhodospira haloalkaliphila</name>
    <dbReference type="NCBI Taxonomy" id="421628"/>
    <lineage>
        <taxon>Bacteria</taxon>
        <taxon>Pseudomonadati</taxon>
        <taxon>Pseudomonadota</taxon>
        <taxon>Gammaproteobacteria</taxon>
        <taxon>Chromatiales</taxon>
        <taxon>Ectothiorhodospiraceae</taxon>
        <taxon>Ectothiorhodospira</taxon>
    </lineage>
</organism>
<evidence type="ECO:0000313" key="1">
    <source>
        <dbReference type="EMBL" id="AHK78912.1"/>
    </source>
</evidence>
<keyword evidence="2" id="KW-1185">Reference proteome</keyword>
<dbReference type="KEGG" id="hhc:M911_06815"/>
<keyword evidence="1" id="KW-0378">Hydrolase</keyword>
<dbReference type="EMBL" id="CP007268">
    <property type="protein sequence ID" value="AHK78912.1"/>
    <property type="molecule type" value="Genomic_DNA"/>
</dbReference>
<dbReference type="SUPFAM" id="SSF109604">
    <property type="entry name" value="HD-domain/PDEase-like"/>
    <property type="match status" value="1"/>
</dbReference>